<evidence type="ECO:0000313" key="4">
    <source>
        <dbReference type="EMBL" id="KAG9244562.1"/>
    </source>
</evidence>
<feature type="region of interest" description="Disordered" evidence="2">
    <location>
        <begin position="575"/>
        <end position="602"/>
    </location>
</feature>
<dbReference type="InterPro" id="IPR026832">
    <property type="entry name" value="Asteroid"/>
</dbReference>
<reference evidence="4" key="1">
    <citation type="journal article" date="2021" name="IMA Fungus">
        <title>Genomic characterization of three marine fungi, including Emericellopsis atlantica sp. nov. with signatures of a generalist lifestyle and marine biomass degradation.</title>
        <authorList>
            <person name="Hagestad O.C."/>
            <person name="Hou L."/>
            <person name="Andersen J.H."/>
            <person name="Hansen E.H."/>
            <person name="Altermark B."/>
            <person name="Li C."/>
            <person name="Kuhnert E."/>
            <person name="Cox R.J."/>
            <person name="Crous P.W."/>
            <person name="Spatafora J.W."/>
            <person name="Lail K."/>
            <person name="Amirebrahimi M."/>
            <person name="Lipzen A."/>
            <person name="Pangilinan J."/>
            <person name="Andreopoulos W."/>
            <person name="Hayes R.D."/>
            <person name="Ng V."/>
            <person name="Grigoriev I.V."/>
            <person name="Jackson S.A."/>
            <person name="Sutton T.D.S."/>
            <person name="Dobson A.D.W."/>
            <person name="Rama T."/>
        </authorList>
    </citation>
    <scope>NUCLEOTIDE SEQUENCE</scope>
    <source>
        <strain evidence="4">TRa3180A</strain>
    </source>
</reference>
<dbReference type="PANTHER" id="PTHR15665:SF1">
    <property type="entry name" value="PROTEIN ASTEROID HOMOLOG 1"/>
    <property type="match status" value="1"/>
</dbReference>
<evidence type="ECO:0000313" key="5">
    <source>
        <dbReference type="Proteomes" id="UP000887226"/>
    </source>
</evidence>
<keyword evidence="5" id="KW-1185">Reference proteome</keyword>
<dbReference type="InterPro" id="IPR029060">
    <property type="entry name" value="PIN-like_dom_sf"/>
</dbReference>
<dbReference type="OrthoDB" id="5297549at2759"/>
<dbReference type="Gene3D" id="3.40.50.1010">
    <property type="entry name" value="5'-nuclease"/>
    <property type="match status" value="1"/>
</dbReference>
<dbReference type="Pfam" id="PF12813">
    <property type="entry name" value="XPG_I_2"/>
    <property type="match status" value="1"/>
</dbReference>
<dbReference type="InterPro" id="IPR039436">
    <property type="entry name" value="Asteroid_dom"/>
</dbReference>
<sequence>MGVPHLLSHLQPYAEPKRLAGDAVIDGPGLAYHIYYICLKNKPWAKNGLEAIPTYDEIGATTIAWLNGLVLSGVNIKQVCFDGFLPPSKFNTRLERLRMQTLKLITYHSSHQSPCRPPVNARSLISRNLYCGGTFHPKLINIPPPPFLVPSVIDAIRACATFQESTITVPGEADLYCARILKHGGGIVFTGDSDLLVHDLGSKGEVCFFNDIQFDHVPNFLRASTYHMHSIASRLQLPDNDGMHSLAYQLVCDKHATLPQLLLLARKRTAIQSDPAGYNLYLSEYVSLPSPLPGPKPKPKSKQDLQERLLGALHRLDPRISEFVLQFPSLAVAAGQDAPNVPQVESPNVFLPFLLDCPARTNAWEMSTSTRLLAYGLMNLVVPEIERRSTLYEHRRLLTESMGREWQLPTLSELNIACSSLANMLDTLQRALPSFSAQNFWLAVAVYQDVEWSSGMEKHSVAKNAAKQISRWEQLLGASDTEYDWDMIQFLAQVHGCYYTFRMLKQIMGIVFAHDTSTAMPKDLCVLYGLMKDLPTLDGTSSVLQRASDVKSREMDRMVFAVDKMLGIVPSSAIKDMGPSKKKRKKSAAPVGTTITKRAGNNPFALLGSE</sequence>
<dbReference type="SUPFAM" id="SSF88723">
    <property type="entry name" value="PIN domain-like"/>
    <property type="match status" value="1"/>
</dbReference>
<proteinExistence type="inferred from homology"/>
<comment type="caution">
    <text evidence="4">The sequence shown here is derived from an EMBL/GenBank/DDBJ whole genome shotgun (WGS) entry which is preliminary data.</text>
</comment>
<feature type="domain" description="Asteroid" evidence="3">
    <location>
        <begin position="145"/>
        <end position="405"/>
    </location>
</feature>
<dbReference type="PANTHER" id="PTHR15665">
    <property type="entry name" value="ASTEROID PROTEIN"/>
    <property type="match status" value="1"/>
</dbReference>
<evidence type="ECO:0000256" key="1">
    <source>
        <dbReference type="ARBA" id="ARBA00007398"/>
    </source>
</evidence>
<evidence type="ECO:0000256" key="2">
    <source>
        <dbReference type="SAM" id="MobiDB-lite"/>
    </source>
</evidence>
<organism evidence="4 5">
    <name type="scientific">Calycina marina</name>
    <dbReference type="NCBI Taxonomy" id="1763456"/>
    <lineage>
        <taxon>Eukaryota</taxon>
        <taxon>Fungi</taxon>
        <taxon>Dikarya</taxon>
        <taxon>Ascomycota</taxon>
        <taxon>Pezizomycotina</taxon>
        <taxon>Leotiomycetes</taxon>
        <taxon>Helotiales</taxon>
        <taxon>Pezizellaceae</taxon>
        <taxon>Calycina</taxon>
    </lineage>
</organism>
<gene>
    <name evidence="4" type="ORF">BJ878DRAFT_542153</name>
</gene>
<name>A0A9P7Z3N9_9HELO</name>
<accession>A0A9P7Z3N9</accession>
<dbReference type="AlphaFoldDB" id="A0A9P7Z3N9"/>
<comment type="similarity">
    <text evidence="1">Belongs to the asteroid family.</text>
</comment>
<dbReference type="EMBL" id="MU253897">
    <property type="protein sequence ID" value="KAG9244562.1"/>
    <property type="molecule type" value="Genomic_DNA"/>
</dbReference>
<evidence type="ECO:0000259" key="3">
    <source>
        <dbReference type="Pfam" id="PF12813"/>
    </source>
</evidence>
<protein>
    <submittedName>
        <fullName evidence="4">XPG domain containing-domain-containing protein</fullName>
    </submittedName>
</protein>
<dbReference type="Proteomes" id="UP000887226">
    <property type="component" value="Unassembled WGS sequence"/>
</dbReference>